<keyword evidence="9" id="KW-1003">Cell membrane</keyword>
<dbReference type="Gene3D" id="3.40.50.11720">
    <property type="entry name" value="3-Deoxy-D-manno-octulosonic-acid transferase, N-terminal domain"/>
    <property type="match status" value="1"/>
</dbReference>
<protein>
    <recommendedName>
        <fullName evidence="3 9">3-deoxy-D-manno-octulosonic acid transferase</fullName>
        <shortName evidence="9">Kdo transferase</shortName>
        <ecNumber evidence="2 9">2.4.99.12</ecNumber>
    </recommendedName>
    <alternativeName>
        <fullName evidence="5 9">Lipid IV(A) 3-deoxy-D-manno-octulosonic acid transferase</fullName>
    </alternativeName>
</protein>
<evidence type="ECO:0000256" key="1">
    <source>
        <dbReference type="ARBA" id="ARBA00004713"/>
    </source>
</evidence>
<keyword evidence="9" id="KW-1133">Transmembrane helix</keyword>
<feature type="transmembrane region" description="Helical" evidence="9">
    <location>
        <begin position="6"/>
        <end position="23"/>
    </location>
</feature>
<dbReference type="SUPFAM" id="SSF53756">
    <property type="entry name" value="UDP-Glycosyltransferase/glycogen phosphorylase"/>
    <property type="match status" value="1"/>
</dbReference>
<dbReference type="OrthoDB" id="9789797at2"/>
<evidence type="ECO:0000256" key="9">
    <source>
        <dbReference type="RuleBase" id="RU365103"/>
    </source>
</evidence>
<evidence type="ECO:0000256" key="3">
    <source>
        <dbReference type="ARBA" id="ARBA00019077"/>
    </source>
</evidence>
<evidence type="ECO:0000256" key="2">
    <source>
        <dbReference type="ARBA" id="ARBA00012621"/>
    </source>
</evidence>
<dbReference type="EMBL" id="CP000482">
    <property type="protein sequence ID" value="ABL00625.1"/>
    <property type="molecule type" value="Genomic_DNA"/>
</dbReference>
<dbReference type="GO" id="GO:0009245">
    <property type="term" value="P:lipid A biosynthetic process"/>
    <property type="evidence" value="ECO:0007669"/>
    <property type="project" value="TreeGrafter"/>
</dbReference>
<dbReference type="UniPathway" id="UPA00958"/>
<proteinExistence type="inferred from homology"/>
<feature type="domain" description="3-deoxy-D-manno-octulosonic-acid transferase N-terminal" evidence="10">
    <location>
        <begin position="34"/>
        <end position="214"/>
    </location>
</feature>
<dbReference type="STRING" id="338966.Ppro_3027"/>
<keyword evidence="9" id="KW-0448">Lipopolysaccharide biosynthesis</keyword>
<dbReference type="AlphaFoldDB" id="A1ATF4"/>
<feature type="site" description="Transition state stabilizer" evidence="8">
    <location>
        <position position="133"/>
    </location>
</feature>
<comment type="similarity">
    <text evidence="9">Belongs to the glycosyltransferase group 1 family.</text>
</comment>
<dbReference type="Proteomes" id="UP000006732">
    <property type="component" value="Chromosome"/>
</dbReference>
<dbReference type="InterPro" id="IPR007507">
    <property type="entry name" value="Glycos_transf_N"/>
</dbReference>
<dbReference type="FunFam" id="3.40.50.11720:FF:000001">
    <property type="entry name" value="3-deoxy-D-manno-octulosonic acid transferase"/>
    <property type="match status" value="1"/>
</dbReference>
<dbReference type="EC" id="2.4.99.12" evidence="2 9"/>
<keyword evidence="12" id="KW-1185">Reference proteome</keyword>
<comment type="subcellular location">
    <subcellularLocation>
        <location evidence="9">Cell membrane</location>
    </subcellularLocation>
</comment>
<sequence length="435" mass="48204">MFYLTYNILSLFLLIPALFYHLYRSVNRGRPPALGERFGRIPTEDLAKINGRPVIWLHAVSVGEAIASRPLLKALRQRYPGHAIVMSTTTETGRSLAADFPDKDICIYFPFDFLPAVRRTLNRIRPDLIIIMETEIWPNFTREAHRRGIPLILANGRISDRSFTGYLRFSWFFRHPLRLFSRLCMQSTADARRIIAIGAPPERVLVGGNLKYDIPFRQIPGSERQALRHRYAIPHELTVITAASTHAGEEEPVIASYRELMASRDNLFLVLVPRHPERCSEVAAVLERSGIPYCRRTELDARGKLFVRGEVLLVDSIGEMMGLYALSDLAFVGGSLIPTGGHNLLEPASLGVASIFGPHMTNFREIAGLVLACGAGIQVDSAAGLTAACGRLLDDAALRRTMGANGLAMMEENGGATERHMGMIGEQFVEPVAKG</sequence>
<dbReference type="PANTHER" id="PTHR42755">
    <property type="entry name" value="3-DEOXY-MANNO-OCTULOSONATE CYTIDYLYLTRANSFERASE"/>
    <property type="match status" value="1"/>
</dbReference>
<dbReference type="KEGG" id="ppd:Ppro_3027"/>
<evidence type="ECO:0000313" key="11">
    <source>
        <dbReference type="EMBL" id="ABL00625.1"/>
    </source>
</evidence>
<dbReference type="GO" id="GO:0005886">
    <property type="term" value="C:plasma membrane"/>
    <property type="evidence" value="ECO:0007669"/>
    <property type="project" value="UniProtKB-SubCell"/>
</dbReference>
<dbReference type="eggNOG" id="COG1519">
    <property type="taxonomic scope" value="Bacteria"/>
</dbReference>
<dbReference type="RefSeq" id="WP_011736860.1">
    <property type="nucleotide sequence ID" value="NC_008609.1"/>
</dbReference>
<dbReference type="InterPro" id="IPR038107">
    <property type="entry name" value="Glycos_transf_N_sf"/>
</dbReference>
<evidence type="ECO:0000259" key="10">
    <source>
        <dbReference type="Pfam" id="PF04413"/>
    </source>
</evidence>
<dbReference type="PANTHER" id="PTHR42755:SF1">
    <property type="entry name" value="3-DEOXY-D-MANNO-OCTULOSONIC ACID TRANSFERASE, MITOCHONDRIAL-RELATED"/>
    <property type="match status" value="1"/>
</dbReference>
<evidence type="ECO:0000256" key="7">
    <source>
        <dbReference type="PIRSR" id="PIRSR639901-1"/>
    </source>
</evidence>
<comment type="pathway">
    <text evidence="1 9">Bacterial outer membrane biogenesis; LPS core biosynthesis.</text>
</comment>
<comment type="catalytic activity">
    <reaction evidence="6 9">
        <text>lipid IVA (E. coli) + CMP-3-deoxy-beta-D-manno-octulosonate = alpha-Kdo-(2-&gt;6)-lipid IVA (E. coli) + CMP + H(+)</text>
        <dbReference type="Rhea" id="RHEA:28066"/>
        <dbReference type="ChEBI" id="CHEBI:15378"/>
        <dbReference type="ChEBI" id="CHEBI:58603"/>
        <dbReference type="ChEBI" id="CHEBI:60364"/>
        <dbReference type="ChEBI" id="CHEBI:60377"/>
        <dbReference type="ChEBI" id="CHEBI:85987"/>
        <dbReference type="EC" id="2.4.99.12"/>
    </reaction>
</comment>
<name>A1ATF4_PELPD</name>
<comment type="function">
    <text evidence="9">Involved in lipopolysaccharide (LPS) biosynthesis. Catalyzes the transfer of 3-deoxy-D-manno-octulosonate (Kdo) residue(s) from CMP-Kdo to lipid IV(A), the tetraacyldisaccharide-1,4'-bisphosphate precursor of lipid A.</text>
</comment>
<dbReference type="Gene3D" id="3.40.50.2000">
    <property type="entry name" value="Glycogen Phosphorylase B"/>
    <property type="match status" value="1"/>
</dbReference>
<feature type="site" description="Transition state stabilizer" evidence="8">
    <location>
        <position position="211"/>
    </location>
</feature>
<dbReference type="HOGENOM" id="CLU_036146_2_1_7"/>
<dbReference type="GO" id="GO:0043842">
    <property type="term" value="F:Kdo transferase activity"/>
    <property type="evidence" value="ECO:0007669"/>
    <property type="project" value="UniProtKB-EC"/>
</dbReference>
<evidence type="ECO:0000256" key="4">
    <source>
        <dbReference type="ARBA" id="ARBA00022679"/>
    </source>
</evidence>
<reference evidence="11 12" key="1">
    <citation type="submission" date="2006-10" db="EMBL/GenBank/DDBJ databases">
        <title>Complete sequence of chromosome of Pelobacter propionicus DSM 2379.</title>
        <authorList>
            <consortium name="US DOE Joint Genome Institute"/>
            <person name="Copeland A."/>
            <person name="Lucas S."/>
            <person name="Lapidus A."/>
            <person name="Barry K."/>
            <person name="Detter J.C."/>
            <person name="Glavina del Rio T."/>
            <person name="Hammon N."/>
            <person name="Israni S."/>
            <person name="Dalin E."/>
            <person name="Tice H."/>
            <person name="Pitluck S."/>
            <person name="Saunders E."/>
            <person name="Brettin T."/>
            <person name="Bruce D."/>
            <person name="Han C."/>
            <person name="Tapia R."/>
            <person name="Schmutz J."/>
            <person name="Larimer F."/>
            <person name="Land M."/>
            <person name="Hauser L."/>
            <person name="Kyrpides N."/>
            <person name="Kim E."/>
            <person name="Lovley D."/>
            <person name="Richardson P."/>
        </authorList>
    </citation>
    <scope>NUCLEOTIDE SEQUENCE [LARGE SCALE GENOMIC DNA]</scope>
    <source>
        <strain evidence="12">DSM 2379 / NBRC 103807 / OttBd1</strain>
    </source>
</reference>
<keyword evidence="4 9" id="KW-0808">Transferase</keyword>
<evidence type="ECO:0000256" key="6">
    <source>
        <dbReference type="ARBA" id="ARBA00049183"/>
    </source>
</evidence>
<keyword evidence="9" id="KW-0472">Membrane</keyword>
<accession>A1ATF4</accession>
<keyword evidence="9" id="KW-0812">Transmembrane</keyword>
<dbReference type="CAZy" id="GT30">
    <property type="family name" value="Glycosyltransferase Family 30"/>
</dbReference>
<feature type="active site" description="Proton acceptor" evidence="7">
    <location>
        <position position="64"/>
    </location>
</feature>
<evidence type="ECO:0000256" key="8">
    <source>
        <dbReference type="PIRSR" id="PIRSR639901-2"/>
    </source>
</evidence>
<dbReference type="Pfam" id="PF04413">
    <property type="entry name" value="Glycos_transf_N"/>
    <property type="match status" value="1"/>
</dbReference>
<evidence type="ECO:0000256" key="5">
    <source>
        <dbReference type="ARBA" id="ARBA00031445"/>
    </source>
</evidence>
<dbReference type="GO" id="GO:0009244">
    <property type="term" value="P:lipopolysaccharide core region biosynthetic process"/>
    <property type="evidence" value="ECO:0007669"/>
    <property type="project" value="UniProtKB-UniRule"/>
</dbReference>
<dbReference type="InterPro" id="IPR039901">
    <property type="entry name" value="Kdotransferase"/>
</dbReference>
<evidence type="ECO:0000313" key="12">
    <source>
        <dbReference type="Proteomes" id="UP000006732"/>
    </source>
</evidence>
<gene>
    <name evidence="11" type="ordered locus">Ppro_3027</name>
</gene>
<organism evidence="11 12">
    <name type="scientific">Pelobacter propionicus (strain DSM 2379 / NBRC 103807 / OttBd1)</name>
    <dbReference type="NCBI Taxonomy" id="338966"/>
    <lineage>
        <taxon>Bacteria</taxon>
        <taxon>Pseudomonadati</taxon>
        <taxon>Thermodesulfobacteriota</taxon>
        <taxon>Desulfuromonadia</taxon>
        <taxon>Desulfuromonadales</taxon>
        <taxon>Desulfuromonadaceae</taxon>
        <taxon>Pelobacter</taxon>
    </lineage>
</organism>